<name>A0AAN4R1X6_9PROT</name>
<dbReference type="AlphaFoldDB" id="A0AAN4R1X6"/>
<evidence type="ECO:0000313" key="2">
    <source>
        <dbReference type="EMBL" id="GEL52727.1"/>
    </source>
</evidence>
<accession>A0AAN4R1X6</accession>
<organism evidence="2 3">
    <name type="scientific">Asaia bogorensis NBRC 16594</name>
    <dbReference type="NCBI Taxonomy" id="1231624"/>
    <lineage>
        <taxon>Bacteria</taxon>
        <taxon>Pseudomonadati</taxon>
        <taxon>Pseudomonadota</taxon>
        <taxon>Alphaproteobacteria</taxon>
        <taxon>Acetobacterales</taxon>
        <taxon>Acetobacteraceae</taxon>
        <taxon>Asaia</taxon>
    </lineage>
</organism>
<comment type="caution">
    <text evidence="2">The sequence shown here is derived from an EMBL/GenBank/DDBJ whole genome shotgun (WGS) entry which is preliminary data.</text>
</comment>
<evidence type="ECO:0000256" key="1">
    <source>
        <dbReference type="SAM" id="MobiDB-lite"/>
    </source>
</evidence>
<evidence type="ECO:0000313" key="3">
    <source>
        <dbReference type="Proteomes" id="UP000321287"/>
    </source>
</evidence>
<reference evidence="2 3" key="1">
    <citation type="submission" date="2019-07" db="EMBL/GenBank/DDBJ databases">
        <title>Whole genome shotgun sequence of Asaia bogorensis NBRC 16594.</title>
        <authorList>
            <person name="Hosoyama A."/>
            <person name="Uohara A."/>
            <person name="Ohji S."/>
            <person name="Ichikawa N."/>
        </authorList>
    </citation>
    <scope>NUCLEOTIDE SEQUENCE [LARGE SCALE GENOMIC DNA]</scope>
    <source>
        <strain evidence="2 3">NBRC 16594</strain>
    </source>
</reference>
<gene>
    <name evidence="2" type="ORF">ABO01nite_07340</name>
</gene>
<dbReference type="KEGG" id="abg:Asbog_00064"/>
<feature type="region of interest" description="Disordered" evidence="1">
    <location>
        <begin position="61"/>
        <end position="80"/>
    </location>
</feature>
<dbReference type="GeneID" id="78225174"/>
<proteinExistence type="predicted"/>
<dbReference type="EMBL" id="BJVS01000002">
    <property type="protein sequence ID" value="GEL52727.1"/>
    <property type="molecule type" value="Genomic_DNA"/>
</dbReference>
<dbReference type="RefSeq" id="WP_062163670.1">
    <property type="nucleotide sequence ID" value="NZ_AP014690.1"/>
</dbReference>
<sequence>MAKLSAFSRDAGRVQEGETIEVGPPGNTFLITTRGFTPRYRDALYILKNTVASRLNRTLQPGATRYTAESLPPTEDDRAQGQAIAEHCVLDVDGLQNDDGSEIGIDAFRQLLASGEHPMLIALAISAAAKVGEQRTEDHRDAVGN</sequence>
<keyword evidence="3" id="KW-1185">Reference proteome</keyword>
<protein>
    <submittedName>
        <fullName evidence="2">Uncharacterized protein</fullName>
    </submittedName>
</protein>
<dbReference type="Proteomes" id="UP000321287">
    <property type="component" value="Unassembled WGS sequence"/>
</dbReference>